<accession>A5GFF0</accession>
<protein>
    <submittedName>
        <fullName evidence="2">ABC-type uncharacterized transport system periplasmic component-like protein</fullName>
    </submittedName>
</protein>
<dbReference type="AlphaFoldDB" id="A5GFF0"/>
<proteinExistence type="predicted"/>
<gene>
    <name evidence="2" type="ordered locus">Gura_1965</name>
</gene>
<dbReference type="EMBL" id="CP000698">
    <property type="protein sequence ID" value="ABQ26155.1"/>
    <property type="molecule type" value="Genomic_DNA"/>
</dbReference>
<name>A5GFF0_GEOUR</name>
<keyword evidence="1" id="KW-0732">Signal</keyword>
<feature type="chain" id="PRO_5002682303" evidence="1">
    <location>
        <begin position="25"/>
        <end position="298"/>
    </location>
</feature>
<reference evidence="2 3" key="1">
    <citation type="submission" date="2007-05" db="EMBL/GenBank/DDBJ databases">
        <title>Complete sequence of Geobacter uraniireducens Rf4.</title>
        <authorList>
            <consortium name="US DOE Joint Genome Institute"/>
            <person name="Copeland A."/>
            <person name="Lucas S."/>
            <person name="Lapidus A."/>
            <person name="Barry K."/>
            <person name="Detter J.C."/>
            <person name="Glavina del Rio T."/>
            <person name="Hammon N."/>
            <person name="Israni S."/>
            <person name="Dalin E."/>
            <person name="Tice H."/>
            <person name="Pitluck S."/>
            <person name="Chertkov O."/>
            <person name="Brettin T."/>
            <person name="Bruce D."/>
            <person name="Han C."/>
            <person name="Schmutz J."/>
            <person name="Larimer F."/>
            <person name="Land M."/>
            <person name="Hauser L."/>
            <person name="Kyrpides N."/>
            <person name="Mikhailova N."/>
            <person name="Shelobolina E."/>
            <person name="Aklujkar M."/>
            <person name="Lovley D."/>
            <person name="Richardson P."/>
        </authorList>
    </citation>
    <scope>NUCLEOTIDE SEQUENCE [LARGE SCALE GENOMIC DNA]</scope>
    <source>
        <strain evidence="2 3">Rf4</strain>
    </source>
</reference>
<evidence type="ECO:0000313" key="2">
    <source>
        <dbReference type="EMBL" id="ABQ26155.1"/>
    </source>
</evidence>
<dbReference type="PANTHER" id="PTHR35271">
    <property type="entry name" value="ABC TRANSPORTER, SUBSTRATE-BINDING LIPOPROTEIN-RELATED"/>
    <property type="match status" value="1"/>
</dbReference>
<dbReference type="PANTHER" id="PTHR35271:SF1">
    <property type="entry name" value="ABC TRANSPORTER, SUBSTRATE-BINDING LIPOPROTEIN"/>
    <property type="match status" value="1"/>
</dbReference>
<dbReference type="STRING" id="351605.Gura_1965"/>
<dbReference type="InterPro" id="IPR007487">
    <property type="entry name" value="ABC_transpt-TYRBP-like"/>
</dbReference>
<dbReference type="Pfam" id="PF04392">
    <property type="entry name" value="ABC_sub_bind"/>
    <property type="match status" value="1"/>
</dbReference>
<dbReference type="KEGG" id="gur:Gura_1965"/>
<evidence type="ECO:0000313" key="3">
    <source>
        <dbReference type="Proteomes" id="UP000006695"/>
    </source>
</evidence>
<sequence>MAILRALLSFILALYIFAAAPALATDLLIVQSTRHSSYTEALNGFRNACNARSRVVVLDDYAEVDVARLVREEQPVAILAVGDSALDAVKKIRRVPIVSLMSISPSTGKSMPPNVTGVRMTISPERYMTLFNALRLDRVGVIYNTARSGAYLRRARQSAEQAGVDLVLREVDNPRETSHQLASLKGKVDALWLLPDSTAVTRETVEAYFFFSMEQRKPVIAFSAVYLSLGAAATLEIDRHGMGMQAGEVANRLLKGASPAEIPFSDPLDIFLKTNPSVIRKLELNQQGLSKLTFEGRD</sequence>
<dbReference type="HOGENOM" id="CLU_058196_4_2_7"/>
<feature type="signal peptide" evidence="1">
    <location>
        <begin position="1"/>
        <end position="24"/>
    </location>
</feature>
<dbReference type="Proteomes" id="UP000006695">
    <property type="component" value="Chromosome"/>
</dbReference>
<keyword evidence="3" id="KW-1185">Reference proteome</keyword>
<dbReference type="RefSeq" id="WP_011938858.1">
    <property type="nucleotide sequence ID" value="NC_009483.1"/>
</dbReference>
<dbReference type="Gene3D" id="3.40.50.2300">
    <property type="match status" value="2"/>
</dbReference>
<evidence type="ECO:0000256" key="1">
    <source>
        <dbReference type="SAM" id="SignalP"/>
    </source>
</evidence>
<organism evidence="2 3">
    <name type="scientific">Geotalea uraniireducens (strain Rf4)</name>
    <name type="common">Geobacter uraniireducens</name>
    <dbReference type="NCBI Taxonomy" id="351605"/>
    <lineage>
        <taxon>Bacteria</taxon>
        <taxon>Pseudomonadati</taxon>
        <taxon>Thermodesulfobacteriota</taxon>
        <taxon>Desulfuromonadia</taxon>
        <taxon>Geobacterales</taxon>
        <taxon>Geobacteraceae</taxon>
        <taxon>Geotalea</taxon>
    </lineage>
</organism>